<reference evidence="1" key="1">
    <citation type="submission" date="2022-12" db="EMBL/GenBank/DDBJ databases">
        <title>Peptostreptococcus.</title>
        <authorList>
            <person name="Lee S.H."/>
        </authorList>
    </citation>
    <scope>NUCLEOTIDE SEQUENCE</scope>
    <source>
        <strain evidence="1">CBA3647</strain>
    </source>
</reference>
<protein>
    <submittedName>
        <fullName evidence="1">Uncharacterized protein</fullName>
    </submittedName>
</protein>
<evidence type="ECO:0000313" key="1">
    <source>
        <dbReference type="EMBL" id="WAW14640.1"/>
    </source>
</evidence>
<organism evidence="1 2">
    <name type="scientific">Peptostreptococcus equinus</name>
    <dbReference type="NCBI Taxonomy" id="3003601"/>
    <lineage>
        <taxon>Bacteria</taxon>
        <taxon>Bacillati</taxon>
        <taxon>Bacillota</taxon>
        <taxon>Clostridia</taxon>
        <taxon>Peptostreptococcales</taxon>
        <taxon>Peptostreptococcaceae</taxon>
        <taxon>Peptostreptococcus</taxon>
    </lineage>
</organism>
<accession>A0ABY7JRN3</accession>
<evidence type="ECO:0000313" key="2">
    <source>
        <dbReference type="Proteomes" id="UP001164187"/>
    </source>
</evidence>
<sequence length="43" mass="4977">MRDTNVTKQFLKENEIDIVGAVFYAVLIVLETIRHKLAENAWS</sequence>
<dbReference type="Proteomes" id="UP001164187">
    <property type="component" value="Chromosome"/>
</dbReference>
<gene>
    <name evidence="1" type="ORF">O0R46_08555</name>
</gene>
<dbReference type="RefSeq" id="WP_269311337.1">
    <property type="nucleotide sequence ID" value="NZ_CP114052.1"/>
</dbReference>
<dbReference type="EMBL" id="CP114052">
    <property type="protein sequence ID" value="WAW14640.1"/>
    <property type="molecule type" value="Genomic_DNA"/>
</dbReference>
<proteinExistence type="predicted"/>
<keyword evidence="2" id="KW-1185">Reference proteome</keyword>
<name>A0ABY7JRN3_9FIRM</name>